<dbReference type="RefSeq" id="WP_168489470.1">
    <property type="nucleotide sequence ID" value="NZ_JAAZSQ010000079.1"/>
</dbReference>
<reference evidence="3 4" key="1">
    <citation type="submission" date="2020-04" db="EMBL/GenBank/DDBJ databases">
        <title>Arthrobacter sp. nov.</title>
        <authorList>
            <person name="Liu S."/>
        </authorList>
    </citation>
    <scope>NUCLEOTIDE SEQUENCE [LARGE SCALE GENOMIC DNA]</scope>
    <source>
        <strain evidence="3 4">E918</strain>
    </source>
</reference>
<proteinExistence type="predicted"/>
<feature type="region of interest" description="Disordered" evidence="1">
    <location>
        <begin position="1"/>
        <end position="22"/>
    </location>
</feature>
<keyword evidence="2" id="KW-0472">Membrane</keyword>
<protein>
    <submittedName>
        <fullName evidence="3">Uncharacterized protein</fullName>
    </submittedName>
</protein>
<name>A0A7X6K844_9MICC</name>
<gene>
    <name evidence="3" type="ORF">HGG74_20930</name>
</gene>
<comment type="caution">
    <text evidence="3">The sequence shown here is derived from an EMBL/GenBank/DDBJ whole genome shotgun (WGS) entry which is preliminary data.</text>
</comment>
<keyword evidence="2" id="KW-1133">Transmembrane helix</keyword>
<dbReference type="EMBL" id="JAAZSQ010000079">
    <property type="protein sequence ID" value="NKX56933.1"/>
    <property type="molecule type" value="Genomic_DNA"/>
</dbReference>
<evidence type="ECO:0000313" key="3">
    <source>
        <dbReference type="EMBL" id="NKX56933.1"/>
    </source>
</evidence>
<keyword evidence="4" id="KW-1185">Reference proteome</keyword>
<keyword evidence="2" id="KW-0812">Transmembrane</keyword>
<organism evidence="3 4">
    <name type="scientific">Arthrobacter mobilis</name>
    <dbReference type="NCBI Taxonomy" id="2724944"/>
    <lineage>
        <taxon>Bacteria</taxon>
        <taxon>Bacillati</taxon>
        <taxon>Actinomycetota</taxon>
        <taxon>Actinomycetes</taxon>
        <taxon>Micrococcales</taxon>
        <taxon>Micrococcaceae</taxon>
        <taxon>Arthrobacter</taxon>
    </lineage>
</organism>
<sequence length="123" mass="12790">MSTTLPENTTAPETPGTPPAKTKIDKWYLLPIGAAVCAAFLLGMLTGSNSGNIKDCQEAVAMAEEAVDIAGQALVYSGDAVEAATRFDPDALSRAGDDLQSLKSGQLDPLVEPYEAAKDKCMG</sequence>
<accession>A0A7X6K844</accession>
<evidence type="ECO:0000256" key="1">
    <source>
        <dbReference type="SAM" id="MobiDB-lite"/>
    </source>
</evidence>
<evidence type="ECO:0000256" key="2">
    <source>
        <dbReference type="SAM" id="Phobius"/>
    </source>
</evidence>
<feature type="compositionally biased region" description="Low complexity" evidence="1">
    <location>
        <begin position="1"/>
        <end position="14"/>
    </location>
</feature>
<evidence type="ECO:0000313" key="4">
    <source>
        <dbReference type="Proteomes" id="UP000544090"/>
    </source>
</evidence>
<dbReference type="AlphaFoldDB" id="A0A7X6K844"/>
<feature type="transmembrane region" description="Helical" evidence="2">
    <location>
        <begin position="27"/>
        <end position="45"/>
    </location>
</feature>
<dbReference type="Proteomes" id="UP000544090">
    <property type="component" value="Unassembled WGS sequence"/>
</dbReference>